<evidence type="ECO:0000259" key="2">
    <source>
        <dbReference type="Pfam" id="PF19501"/>
    </source>
</evidence>
<evidence type="ECO:0000256" key="1">
    <source>
        <dbReference type="SAM" id="SignalP"/>
    </source>
</evidence>
<keyword evidence="6" id="KW-1185">Reference proteome</keyword>
<evidence type="ECO:0000259" key="3">
    <source>
        <dbReference type="Pfam" id="PF21345"/>
    </source>
</evidence>
<dbReference type="GeneID" id="41978816"/>
<organism evidence="5 6">
    <name type="scientific">Thyridium curvatum</name>
    <dbReference type="NCBI Taxonomy" id="1093900"/>
    <lineage>
        <taxon>Eukaryota</taxon>
        <taxon>Fungi</taxon>
        <taxon>Dikarya</taxon>
        <taxon>Ascomycota</taxon>
        <taxon>Pezizomycotina</taxon>
        <taxon>Sordariomycetes</taxon>
        <taxon>Sordariomycetidae</taxon>
        <taxon>Thyridiales</taxon>
        <taxon>Thyridiaceae</taxon>
        <taxon>Thyridium</taxon>
    </lineage>
</organism>
<dbReference type="AlphaFoldDB" id="A0A507BHU2"/>
<reference evidence="5 6" key="1">
    <citation type="submission" date="2019-06" db="EMBL/GenBank/DDBJ databases">
        <title>Draft genome sequence of the filamentous fungus Phialemoniopsis curvata isolated from diesel fuel.</title>
        <authorList>
            <person name="Varaljay V.A."/>
            <person name="Lyon W.J."/>
            <person name="Crouch A.L."/>
            <person name="Drake C.E."/>
            <person name="Hollomon J.M."/>
            <person name="Nadeau L.J."/>
            <person name="Nunn H.S."/>
            <person name="Stevenson B.S."/>
            <person name="Bojanowski C.L."/>
            <person name="Crookes-Goodson W.J."/>
        </authorList>
    </citation>
    <scope>NUCLEOTIDE SEQUENCE [LARGE SCALE GENOMIC DNA]</scope>
    <source>
        <strain evidence="5 6">D216</strain>
    </source>
</reference>
<dbReference type="EMBL" id="SKBQ01000104">
    <property type="protein sequence ID" value="TPX18976.1"/>
    <property type="molecule type" value="Genomic_DNA"/>
</dbReference>
<dbReference type="Pfam" id="PF21346">
    <property type="entry name" value="PcRGLX_3rd"/>
    <property type="match status" value="1"/>
</dbReference>
<dbReference type="InterPro" id="IPR048330">
    <property type="entry name" value="PcRGLX/YetA_2nd"/>
</dbReference>
<evidence type="ECO:0000313" key="5">
    <source>
        <dbReference type="EMBL" id="TPX18976.1"/>
    </source>
</evidence>
<dbReference type="InParanoid" id="A0A507BHU2"/>
<evidence type="ECO:0000259" key="4">
    <source>
        <dbReference type="Pfam" id="PF21346"/>
    </source>
</evidence>
<feature type="domain" description="PcRGLX/YetA-like C-terminal alpha/alpha toroid" evidence="4">
    <location>
        <begin position="498"/>
        <end position="922"/>
    </location>
</feature>
<dbReference type="Pfam" id="PF19501">
    <property type="entry name" value="PcRGLX_1st"/>
    <property type="match status" value="1"/>
</dbReference>
<feature type="chain" id="PRO_5021312677" evidence="1">
    <location>
        <begin position="21"/>
        <end position="925"/>
    </location>
</feature>
<name>A0A507BHU2_9PEZI</name>
<proteinExistence type="predicted"/>
<evidence type="ECO:0000313" key="6">
    <source>
        <dbReference type="Proteomes" id="UP000319257"/>
    </source>
</evidence>
<dbReference type="InterPro" id="IPR048331">
    <property type="entry name" value="PcRGLX/YetA_3rd"/>
</dbReference>
<dbReference type="InterPro" id="IPR045793">
    <property type="entry name" value="PcRGLX/YetA-like"/>
</dbReference>
<accession>A0A507BHU2</accession>
<feature type="domain" description="PcRGLX/YetA-like N-terminal RIFT barrel" evidence="2">
    <location>
        <begin position="32"/>
        <end position="110"/>
    </location>
</feature>
<feature type="signal peptide" evidence="1">
    <location>
        <begin position="1"/>
        <end position="20"/>
    </location>
</feature>
<dbReference type="Pfam" id="PF21345">
    <property type="entry name" value="PcRGLX_2nd"/>
    <property type="match status" value="1"/>
</dbReference>
<sequence>MCIGKWKLVVVCLAAEHVASQPWPKSGGSSDSVKVKWIGDKPVLNPGTTFGLPWPRGRHAANKTSFSASAGNEAVRIQSWVTSYWPDGSIKWTGHAVEPSTDVPDEYVIVTSSSCQKTAKRASEDVSVRSNGDTITVDTGKVSVVFAKAGNILVKSISTGGKIVGQNGVLVLRTQTDTDDGSDIPRIFDRLQFEASIDETKVENQGSVRALVTVKGKHAVKQSNTGQDPWLPFTVRFYLYSGSEAIRVVHSLVYDGKPDKDFITAIGLRFDVPLGDEQLYNRHIRIAGVDGGFLTESVQGITGLRRDPGAGVRKAQIGGKTLPDVATWDRNFTTRLQWIPAFNDYSLSQLSPDGFTLKKRTKAGQSWINIPAGNRSSGLAYLGGSTKGGLAIGLRDFWKKYPTGFSISNAASRTVSTATLWLYSPEAPPMDLRPWHDEMGQDTYAKQLEALDTTYEDYEPGFMTPYGVARTSEVYIIGFPSTPSAETLGKWTKIIEEPPALATEPEVLYKSKAAGVLWAPRTETSGSAATLESHLDFLAKFYRDQVENRRWYGFWDHGDFMHTYDASRHTWAYDVGGYAWDNGELSPDLFFWPQFLRTGDASVYRFAEAVARHGSEVDQYHVGPWKGLGTRHGVQHWGDSAKQVRISTPIFRKVFYYLTGGDERQGEIIREVLDADQAILQVDPRRKVRDPNITYVPDPEALYISLGTDWSGLAAALLIEWETRGPRWEEARSKLISSMRGLNALKNGFITGEVFYNSKTGLISPPPDDPDNKGSVTISHLSASFGESEVVTELINHIGANDTDASTFEKNWLDYCYYYGASKAEQAARYGTSFSGISLRQGHSKLTALAANRDGGNATIAARAWKEFFSTDGLAPTAPWVSVPISGNHSIVLVPVEEASWISTNEAAQYGGAVIENMYLLGSPP</sequence>
<comment type="caution">
    <text evidence="5">The sequence shown here is derived from an EMBL/GenBank/DDBJ whole genome shotgun (WGS) entry which is preliminary data.</text>
</comment>
<keyword evidence="1" id="KW-0732">Signal</keyword>
<dbReference type="Proteomes" id="UP000319257">
    <property type="component" value="Unassembled WGS sequence"/>
</dbReference>
<dbReference type="RefSeq" id="XP_031000687.1">
    <property type="nucleotide sequence ID" value="XM_031134090.1"/>
</dbReference>
<feature type="domain" description="PcRGLX/YetA-like central beta-sandwich" evidence="3">
    <location>
        <begin position="126"/>
        <end position="490"/>
    </location>
</feature>
<protein>
    <submittedName>
        <fullName evidence="5">Uncharacterized protein</fullName>
    </submittedName>
</protein>
<dbReference type="PANTHER" id="PTHR40081">
    <property type="entry name" value="CONCANAVALIN A-LIKE LECTIN/GLUCANASE"/>
    <property type="match status" value="1"/>
</dbReference>
<dbReference type="PANTHER" id="PTHR40081:SF1">
    <property type="entry name" value="TAT PATHWAY SIGNAL SEQUENCE DOMAIN PROTEIN"/>
    <property type="match status" value="1"/>
</dbReference>
<dbReference type="InterPro" id="IPR048329">
    <property type="entry name" value="PcRGLX_1st"/>
</dbReference>
<dbReference type="OrthoDB" id="4798501at2759"/>
<gene>
    <name evidence="5" type="ORF">E0L32_011369</name>
</gene>